<feature type="domain" description="EGF-like" evidence="8">
    <location>
        <begin position="1070"/>
        <end position="1099"/>
    </location>
</feature>
<dbReference type="OMA" id="ACQSHER"/>
<feature type="domain" description="EGF-like" evidence="8">
    <location>
        <begin position="1401"/>
        <end position="1430"/>
    </location>
</feature>
<evidence type="ECO:0000256" key="5">
    <source>
        <dbReference type="ARBA" id="ARBA00022801"/>
    </source>
</evidence>
<feature type="domain" description="EGF-like" evidence="8">
    <location>
        <begin position="828"/>
        <end position="870"/>
    </location>
</feature>
<dbReference type="Proteomes" id="UP000054937">
    <property type="component" value="Unassembled WGS sequence"/>
</dbReference>
<evidence type="ECO:0000313" key="9">
    <source>
        <dbReference type="EMBL" id="KRX06120.1"/>
    </source>
</evidence>
<feature type="domain" description="EGF-like" evidence="8">
    <location>
        <begin position="972"/>
        <end position="1005"/>
    </location>
</feature>
<dbReference type="InterPro" id="IPR006212">
    <property type="entry name" value="Furin_repeat"/>
</dbReference>
<evidence type="ECO:0000256" key="7">
    <source>
        <dbReference type="ARBA" id="ARBA00023049"/>
    </source>
</evidence>
<dbReference type="SMART" id="SM00261">
    <property type="entry name" value="FU"/>
    <property type="match status" value="7"/>
</dbReference>
<dbReference type="SMART" id="SM00181">
    <property type="entry name" value="EGF"/>
    <property type="match status" value="9"/>
</dbReference>
<evidence type="ECO:0000256" key="1">
    <source>
        <dbReference type="ARBA" id="ARBA00001947"/>
    </source>
</evidence>
<evidence type="ECO:0000256" key="3">
    <source>
        <dbReference type="ARBA" id="ARBA00022670"/>
    </source>
</evidence>
<organism evidence="9 10">
    <name type="scientific">Pseudocohnilembus persalinus</name>
    <name type="common">Ciliate</name>
    <dbReference type="NCBI Taxonomy" id="266149"/>
    <lineage>
        <taxon>Eukaryota</taxon>
        <taxon>Sar</taxon>
        <taxon>Alveolata</taxon>
        <taxon>Ciliophora</taxon>
        <taxon>Intramacronucleata</taxon>
        <taxon>Oligohymenophorea</taxon>
        <taxon>Scuticociliatia</taxon>
        <taxon>Philasterida</taxon>
        <taxon>Pseudocohnilembidae</taxon>
        <taxon>Pseudocohnilembus</taxon>
    </lineage>
</organism>
<keyword evidence="6" id="KW-0862">Zinc</keyword>
<dbReference type="PANTHER" id="PTHR45756">
    <property type="entry name" value="PALMITOYLTRANSFERASE"/>
    <property type="match status" value="1"/>
</dbReference>
<feature type="domain" description="EGF-like" evidence="8">
    <location>
        <begin position="898"/>
        <end position="940"/>
    </location>
</feature>
<name>A0A0V0QW01_PSEPJ</name>
<dbReference type="OrthoDB" id="527990at2759"/>
<evidence type="ECO:0000256" key="2">
    <source>
        <dbReference type="ARBA" id="ARBA00005860"/>
    </source>
</evidence>
<comment type="cofactor">
    <cofactor evidence="1">
        <name>Zn(2+)</name>
        <dbReference type="ChEBI" id="CHEBI:29105"/>
    </cofactor>
</comment>
<accession>A0A0V0QW01</accession>
<feature type="domain" description="EGF-like" evidence="8">
    <location>
        <begin position="1219"/>
        <end position="1255"/>
    </location>
</feature>
<evidence type="ECO:0000256" key="4">
    <source>
        <dbReference type="ARBA" id="ARBA00022723"/>
    </source>
</evidence>
<evidence type="ECO:0000259" key="8">
    <source>
        <dbReference type="SMART" id="SM00181"/>
    </source>
</evidence>
<proteinExistence type="inferred from homology"/>
<feature type="domain" description="EGF-like" evidence="8">
    <location>
        <begin position="1006"/>
        <end position="1035"/>
    </location>
</feature>
<protein>
    <submittedName>
        <fullName evidence="9">Insulin-like growth factor binding protein, N-terminal</fullName>
    </submittedName>
</protein>
<dbReference type="InterPro" id="IPR053215">
    <property type="entry name" value="TKL_Ser/Thr_kinase"/>
</dbReference>
<dbReference type="EMBL" id="LDAU01000101">
    <property type="protein sequence ID" value="KRX06120.1"/>
    <property type="molecule type" value="Genomic_DNA"/>
</dbReference>
<dbReference type="Gene3D" id="2.10.220.10">
    <property type="entry name" value="Hormone Receptor, Insulin-like Growth Factor Receptor 1, Chain A, domain 2"/>
    <property type="match status" value="1"/>
</dbReference>
<dbReference type="InterPro" id="IPR009030">
    <property type="entry name" value="Growth_fac_rcpt_cys_sf"/>
</dbReference>
<sequence length="1480" mass="171007">MNLVNPTEPDCCPKKFHNNQKFLTLNYLETKEKFLKCINCLTEIEQQDFETLKGNISIDQIISNQFQSINNWPPIQDQNLKEKIIKIIDNAKEDDLIKFQNNCLKKIDVFFQQLTKKTYEYINKLKKENIQQIQELFNQQISCHKIINLKQIYQLEDLKEKITLFHKKQINIDQLYLTIQNKKKSLKSDQQLKYYLNKTEQAQQQILNKIQEIKEQNSNLFPFISLNLDENFQKTQKISQNQALKNNLIDNQQKYGNLPYLTQIFEYPDRKNTYINPNLKYNWNQNFKISDFGFNENYIKIFNESEENNTNIQFNQQFNSPKQVYARIPNYFSTSVLKIKLEGRIPQLLFGIGDLAKKDSHLHQFNYIGIYKESYGSKNELNQILNNSIYNLLQKGQNEFIIEFDLFRKILKIYDGEKQQQKLHINNPQPIRITYDSSYLTENLASNDYQLHMQNLLEISILFFQNQIQVQRENEALIFGNQTCFDFTPQNSDKNTGILNSDLHLYVSYYEDPASTTILNGAACLLSILKNSNFYQNLQATIHELTHILGFSKNLIQYWINPETNQSYGSGNEPIISQTIRSISTQILTTENVQEAAKKHYACESLIGMQLENQDNSTLIGSHWEKTILQNDVMTSSQHTGNLIFSNITFALLNDTGWYLAKPLHLETSFWGKNKGCSFTTTCNYSYQEFNNSASNTCNFDFTGSGPSFQDSYTDNCYTINLSTNCQNPDNNSGIESLQYGTNYGLQSRCFMSNVINKNYISSGYKPKCVQFSCDSENNLFVYFNNQSYLCDETEGCNIQITGSNTLYRGKIKPMGDFDTFCNNYNTPCYNRCNQNGYCQNNQCFCLPNYAGTYCSVYCPNGFVYDGICYEENTCPQFSKLNPYTKECEKVCSYKCGSCEDAQNQPEICSTCSDSNRDPVPDCDCLDGYYDDGEENPECKECLSPCSTCITKEDNCTSCINQYFLIDSDCLSCQTLLGENCITCLNKENCQICSDGYYLQDGNCLECNFPCKKCQSATECLDCEDNYFFNEFQCKTCNQWIENCNICVSYDQCTQCDQYYYLEQLNKCTLCQAPCLECETENNCNSCIQNYFLGINECKTCQDWIPNCQQCTNYQQCEKCQDGYYYENQQCQKCQSPCINCSSIETCLSCIDNYFLGNGICQQCENWISHCINCQDYQTCLTCEDKFENQINKCQIICDSPCTQQCELNYFLNDGECFLCQNQIENCNQCQNQDNCTLCQDNFYLNDLNKCSSCISPCVNCISDGECTSCISEYYLDNYNLLVQTAFQTVNVHLYPCLNCENSVDNCTECINTDNRKNAPDCTCLDQFYDDGEFCQNCQSPCLLCDQISNCLSCIENYYLNDQGECKQCKNYIENCKLCENYQECIECEPGYYLQNNICIPCVSPCETCIDGENCLTCVENYILGETMCKLCENWVMHCETCLDYKTCEICDSDYDITVNGKCTKCGYPCLECTISECTV</sequence>
<comment type="similarity">
    <text evidence="2">Belongs to the peptidase M8 family.</text>
</comment>
<keyword evidence="3" id="KW-0645">Protease</keyword>
<keyword evidence="10" id="KW-1185">Reference proteome</keyword>
<dbReference type="Gene3D" id="3.90.132.10">
    <property type="entry name" value="Leishmanolysin , domain 2"/>
    <property type="match status" value="1"/>
</dbReference>
<dbReference type="InParanoid" id="A0A0V0QW01"/>
<dbReference type="PANTHER" id="PTHR45756:SF1">
    <property type="entry name" value="PROTEIN KINASE DOMAIN CONTAINING PROTEIN"/>
    <property type="match status" value="1"/>
</dbReference>
<feature type="domain" description="EGF-like" evidence="8">
    <location>
        <begin position="941"/>
        <end position="971"/>
    </location>
</feature>
<dbReference type="GO" id="GO:0008237">
    <property type="term" value="F:metallopeptidase activity"/>
    <property type="evidence" value="ECO:0007669"/>
    <property type="project" value="UniProtKB-KW"/>
</dbReference>
<dbReference type="SUPFAM" id="SSF55486">
    <property type="entry name" value="Metalloproteases ('zincins'), catalytic domain"/>
    <property type="match status" value="1"/>
</dbReference>
<evidence type="ECO:0000313" key="10">
    <source>
        <dbReference type="Proteomes" id="UP000054937"/>
    </source>
</evidence>
<dbReference type="GO" id="GO:0046872">
    <property type="term" value="F:metal ion binding"/>
    <property type="evidence" value="ECO:0007669"/>
    <property type="project" value="UniProtKB-KW"/>
</dbReference>
<comment type="caution">
    <text evidence="9">The sequence shown here is derived from an EMBL/GenBank/DDBJ whole genome shotgun (WGS) entry which is preliminary data.</text>
</comment>
<feature type="domain" description="EGF-like" evidence="8">
    <location>
        <begin position="1296"/>
        <end position="1336"/>
    </location>
</feature>
<evidence type="ECO:0000256" key="6">
    <source>
        <dbReference type="ARBA" id="ARBA00022833"/>
    </source>
</evidence>
<dbReference type="GO" id="GO:0006508">
    <property type="term" value="P:proteolysis"/>
    <property type="evidence" value="ECO:0007669"/>
    <property type="project" value="UniProtKB-KW"/>
</dbReference>
<dbReference type="FunFam" id="3.90.132.10:FF:000001">
    <property type="entry name" value="leishmanolysin-like peptidase isoform X2"/>
    <property type="match status" value="1"/>
</dbReference>
<dbReference type="InterPro" id="IPR000742">
    <property type="entry name" value="EGF"/>
</dbReference>
<keyword evidence="7" id="KW-0482">Metalloprotease</keyword>
<dbReference type="SUPFAM" id="SSF57184">
    <property type="entry name" value="Growth factor receptor domain"/>
    <property type="match status" value="4"/>
</dbReference>
<gene>
    <name evidence="9" type="ORF">PPERSA_09732</name>
</gene>
<keyword evidence="4" id="KW-0479">Metal-binding</keyword>
<keyword evidence="5" id="KW-0378">Hydrolase</keyword>
<reference evidence="9 10" key="1">
    <citation type="journal article" date="2015" name="Sci. Rep.">
        <title>Genome of the facultative scuticociliatosis pathogen Pseudocohnilembus persalinus provides insight into its virulence through horizontal gene transfer.</title>
        <authorList>
            <person name="Xiong J."/>
            <person name="Wang G."/>
            <person name="Cheng J."/>
            <person name="Tian M."/>
            <person name="Pan X."/>
            <person name="Warren A."/>
            <person name="Jiang C."/>
            <person name="Yuan D."/>
            <person name="Miao W."/>
        </authorList>
    </citation>
    <scope>NUCLEOTIDE SEQUENCE [LARGE SCALE GENOMIC DNA]</scope>
    <source>
        <strain evidence="9">36N120E</strain>
    </source>
</reference>